<name>A0ABN4N5C5_9GAMM</name>
<dbReference type="GeneID" id="33059404"/>
<evidence type="ECO:0000313" key="1">
    <source>
        <dbReference type="EMBL" id="AMT97696.1"/>
    </source>
</evidence>
<dbReference type="Proteomes" id="UP000076104">
    <property type="component" value="Chromosome"/>
</dbReference>
<proteinExistence type="predicted"/>
<reference evidence="1 2" key="1">
    <citation type="submission" date="2016-03" db="EMBL/GenBank/DDBJ databases">
        <title>Genome sequencing of Psychrobacter alimentarius PAMC 27889.</title>
        <authorList>
            <person name="Lee J."/>
            <person name="Kim O.-S."/>
        </authorList>
    </citation>
    <scope>NUCLEOTIDE SEQUENCE [LARGE SCALE GENOMIC DNA]</scope>
    <source>
        <strain evidence="1 2">PAMC 27889</strain>
    </source>
</reference>
<evidence type="ECO:0000313" key="2">
    <source>
        <dbReference type="Proteomes" id="UP000076104"/>
    </source>
</evidence>
<accession>A0ABN4N5C5</accession>
<dbReference type="RefSeq" id="WP_062845232.1">
    <property type="nucleotide sequence ID" value="NZ_CP014945.1"/>
</dbReference>
<sequence>MNMQDFSQREIEVLLQGLRVLLSEKSKSDPELIQWSYVRSDPYMEVFAIDKAKYEEERNYIIDLIRKLEIG</sequence>
<keyword evidence="2" id="KW-1185">Reference proteome</keyword>
<dbReference type="EMBL" id="CP014945">
    <property type="protein sequence ID" value="AMT97696.1"/>
    <property type="molecule type" value="Genomic_DNA"/>
</dbReference>
<organism evidence="1 2">
    <name type="scientific">Psychrobacter alimentarius</name>
    <dbReference type="NCBI Taxonomy" id="261164"/>
    <lineage>
        <taxon>Bacteria</taxon>
        <taxon>Pseudomonadati</taxon>
        <taxon>Pseudomonadota</taxon>
        <taxon>Gammaproteobacteria</taxon>
        <taxon>Moraxellales</taxon>
        <taxon>Moraxellaceae</taxon>
        <taxon>Psychrobacter</taxon>
    </lineage>
</organism>
<protein>
    <submittedName>
        <fullName evidence="1">Uncharacterized protein</fullName>
    </submittedName>
</protein>
<gene>
    <name evidence="1" type="ORF">A3K91_2115</name>
</gene>